<dbReference type="SUPFAM" id="SSF53850">
    <property type="entry name" value="Periplasmic binding protein-like II"/>
    <property type="match status" value="1"/>
</dbReference>
<comment type="caution">
    <text evidence="1">The sequence shown here is derived from an EMBL/GenBank/DDBJ whole genome shotgun (WGS) entry which is preliminary data.</text>
</comment>
<dbReference type="Gene3D" id="3.40.190.10">
    <property type="entry name" value="Periplasmic binding protein-like II"/>
    <property type="match status" value="1"/>
</dbReference>
<proteinExistence type="predicted"/>
<dbReference type="Pfam" id="PF12974">
    <property type="entry name" value="Phosphonate-bd"/>
    <property type="match status" value="1"/>
</dbReference>
<dbReference type="EMBL" id="LLZS01000003">
    <property type="protein sequence ID" value="KUR72862.1"/>
    <property type="molecule type" value="Genomic_DNA"/>
</dbReference>
<evidence type="ECO:0000313" key="1">
    <source>
        <dbReference type="EMBL" id="KUR72862.1"/>
    </source>
</evidence>
<sequence length="262" mass="27290">MYDHPAQRAANDALWSWIAGRLVAAGVEGVPPALDRGRTPDVLWQDPALLLGQACGYPYARFHKERLRLIAVPRYGAPHCEETRHCSVIVARMADPRTALAAFRGAAAAINEPASNTGTNLLRHTAAEQGGAGPFFAALVRTGSHVGSMRAVSAGEADLAAIDAVTFAAAEASYPGLAESLKVIAVSRRVPALPFVTAMATPEPVAALVQEALLAAMAAPELAEARASLFLLGAEAVAPAAYDEVLELERLADAAGILAPED</sequence>
<dbReference type="PANTHER" id="PTHR35841">
    <property type="entry name" value="PHOSPHONATES-BINDING PERIPLASMIC PROTEIN"/>
    <property type="match status" value="1"/>
</dbReference>
<dbReference type="Proteomes" id="UP000058012">
    <property type="component" value="Unassembled WGS sequence"/>
</dbReference>
<name>A0A124JW17_9SPHN</name>
<evidence type="ECO:0000313" key="2">
    <source>
        <dbReference type="Proteomes" id="UP000058012"/>
    </source>
</evidence>
<gene>
    <name evidence="1" type="ORF">AQZ52_06540</name>
</gene>
<organism evidence="1 2">
    <name type="scientific">Novosphingobium fuchskuhlense</name>
    <dbReference type="NCBI Taxonomy" id="1117702"/>
    <lineage>
        <taxon>Bacteria</taxon>
        <taxon>Pseudomonadati</taxon>
        <taxon>Pseudomonadota</taxon>
        <taxon>Alphaproteobacteria</taxon>
        <taxon>Sphingomonadales</taxon>
        <taxon>Sphingomonadaceae</taxon>
        <taxon>Novosphingobium</taxon>
    </lineage>
</organism>
<dbReference type="PANTHER" id="PTHR35841:SF1">
    <property type="entry name" value="PHOSPHONATES-BINDING PERIPLASMIC PROTEIN"/>
    <property type="match status" value="1"/>
</dbReference>
<dbReference type="STRING" id="1117702.AQZ52_06540"/>
<dbReference type="AlphaFoldDB" id="A0A124JW17"/>
<protein>
    <recommendedName>
        <fullName evidence="3">Phosphate ABC transporter substrate-binding protein</fullName>
    </recommendedName>
</protein>
<reference evidence="1 2" key="1">
    <citation type="submission" date="2015-10" db="EMBL/GenBank/DDBJ databases">
        <title>Draft genome sequence of Novosphingobium fuchskuhlense DSM 25065 isolated from a surface water sample of the southwest basin of Lake Grosse Fuchskuhle.</title>
        <authorList>
            <person name="Ruckert C."/>
            <person name="Winkler A."/>
            <person name="Glaeser J."/>
            <person name="Grossart H.-P."/>
            <person name="Kalinowski J."/>
            <person name="Glaeser S."/>
        </authorList>
    </citation>
    <scope>NUCLEOTIDE SEQUENCE [LARGE SCALE GENOMIC DNA]</scope>
    <source>
        <strain evidence="1 2">FNE08-7</strain>
    </source>
</reference>
<accession>A0A124JW17</accession>
<evidence type="ECO:0008006" key="3">
    <source>
        <dbReference type="Google" id="ProtNLM"/>
    </source>
</evidence>
<keyword evidence="2" id="KW-1185">Reference proteome</keyword>